<sequence length="1040" mass="115502">MKLTVVVVTLIWGAMFSSLQWTIIGEVSAHVFVFRNGESVASTSVAAKGDLEGRLLVGEDSRVTVTNLTSSDVGLYRVEVKLSDGSATHHSTIVVVGEPPETTDSRLTAFVNTSDDNFIRLSCGAFMFSGFPPVSVIWKDPVGQMLASTGFSEKYFTLDLDTEVARPGLYSCQLDCRHPSNCCLDDQSPLRQWANIEVQTNKVSGENKKSREEDYVPVANFSSLVRRVQELEVAMTAQDCKESGVAAMAHLVHRQAKCDQLDTLIVRLSETEKKISDMENVSRIIKQMQDELNLVNHTLKLFQLHSEDDMKTVNQSFNNLRLQSEKETMDIKEKLKNILSKQQRVEDRMSTFNERMTQVNETMSETDDRISSLTDWRLKESDYRNQLTGNLSAVTRDVTVLRTETHKDMATVRSRISDIDNALSTQVKRSDATHSAIYANLSSLTRMAKQPAYGGCPVEKGYVLYNKRCLKLYTIGQDYQTARRRCQADGAHLFHFKSREEDGPPLLMLMDTNGQQINPKLGQGLWIGADDIVTEGNFLWSDGTPLIRGSPLWSSGQPDDAGRAEDCVEIAYPNNFVLNDFQCGLKFHHPMKLTMVVVTVIWGVILSTLQWTIIAGGPAGVDTGTRVVTRCKGENLVLTEGNADVPSRVLVYRNDRLVASTFTNASRDLQRRLFVDAQSSVTLRNLSTSDLGVYRVEVTHSDGSSVISSMRLVVGEPPEITGSRLVVVSDTSDLSLIRLRCGAVTFLGFPPVSVIWRDPVGQLLASTGFSEQYFTLDLPVTLARPGRYSCHLDCRDPNDCCLDNQSPLRQWAQIDVQIDKMSSEDSVPLANFSSLVQRVKDLETAATSQDCGDSGVAAMAYLVHRQAKCDQLESFIDRLSAAENTIQNILQRPSYSGCPVDKGYVLYNKRCLKLYTIKQDYQTARRRCETDGAHLFNLKSRELDGPPLLLLLDTMGQELSSTLGQGLWIGADDTVTEGHFLWSDGTTLLRGSPLWSTGQPDDANGNEDCVEVAQPSNIVINDFTCSVKLGFVCQADIEMQ</sequence>
<dbReference type="PANTHER" id="PTHR22801:SF63">
    <property type="entry name" value="C-TYPE LECTIN DOMAIN-CONTAINING PROTEIN"/>
    <property type="match status" value="1"/>
</dbReference>
<comment type="caution">
    <text evidence="4">The sequence shown here is derived from an EMBL/GenBank/DDBJ whole genome shotgun (WGS) entry which is preliminary data.</text>
</comment>
<feature type="domain" description="Ig-like" evidence="3">
    <location>
        <begin position="718"/>
        <end position="790"/>
    </location>
</feature>
<reference evidence="4 5" key="1">
    <citation type="submission" date="2018-04" db="EMBL/GenBank/DDBJ databases">
        <title>The genome of golden apple snail Pomacea canaliculata provides insight into stress tolerance and invasive adaptation.</title>
        <authorList>
            <person name="Liu C."/>
            <person name="Liu B."/>
            <person name="Ren Y."/>
            <person name="Zhang Y."/>
            <person name="Wang H."/>
            <person name="Li S."/>
            <person name="Jiang F."/>
            <person name="Yin L."/>
            <person name="Zhang G."/>
            <person name="Qian W."/>
            <person name="Fan W."/>
        </authorList>
    </citation>
    <scope>NUCLEOTIDE SEQUENCE [LARGE SCALE GENOMIC DNA]</scope>
    <source>
        <strain evidence="4">SZHN2017</strain>
        <tissue evidence="4">Muscle</tissue>
    </source>
</reference>
<dbReference type="SUPFAM" id="SSF56436">
    <property type="entry name" value="C-type lectin-like"/>
    <property type="match status" value="2"/>
</dbReference>
<feature type="domain" description="Ig-like" evidence="3">
    <location>
        <begin position="100"/>
        <end position="174"/>
    </location>
</feature>
<organism evidence="4 5">
    <name type="scientific">Pomacea canaliculata</name>
    <name type="common">Golden apple snail</name>
    <dbReference type="NCBI Taxonomy" id="400727"/>
    <lineage>
        <taxon>Eukaryota</taxon>
        <taxon>Metazoa</taxon>
        <taxon>Spiralia</taxon>
        <taxon>Lophotrochozoa</taxon>
        <taxon>Mollusca</taxon>
        <taxon>Gastropoda</taxon>
        <taxon>Caenogastropoda</taxon>
        <taxon>Architaenioglossa</taxon>
        <taxon>Ampullarioidea</taxon>
        <taxon>Ampullariidae</taxon>
        <taxon>Pomacea</taxon>
    </lineage>
</organism>
<evidence type="ECO:0008006" key="6">
    <source>
        <dbReference type="Google" id="ProtNLM"/>
    </source>
</evidence>
<dbReference type="InterPro" id="IPR001304">
    <property type="entry name" value="C-type_lectin-like"/>
</dbReference>
<dbReference type="AlphaFoldDB" id="A0A2T7PEK3"/>
<gene>
    <name evidence="4" type="ORF">C0Q70_07268</name>
</gene>
<dbReference type="InterPro" id="IPR013783">
    <property type="entry name" value="Ig-like_fold"/>
</dbReference>
<evidence type="ECO:0000259" key="2">
    <source>
        <dbReference type="PROSITE" id="PS50041"/>
    </source>
</evidence>
<dbReference type="Gene3D" id="2.60.40.10">
    <property type="entry name" value="Immunoglobulins"/>
    <property type="match status" value="1"/>
</dbReference>
<evidence type="ECO:0000313" key="4">
    <source>
        <dbReference type="EMBL" id="PVD31849.1"/>
    </source>
</evidence>
<name>A0A2T7PEK3_POMCA</name>
<dbReference type="EMBL" id="PZQS01000004">
    <property type="protein sequence ID" value="PVD31849.1"/>
    <property type="molecule type" value="Genomic_DNA"/>
</dbReference>
<evidence type="ECO:0000313" key="5">
    <source>
        <dbReference type="Proteomes" id="UP000245119"/>
    </source>
</evidence>
<dbReference type="InterPro" id="IPR007110">
    <property type="entry name" value="Ig-like_dom"/>
</dbReference>
<feature type="chain" id="PRO_5015624538" description="C-type lectin domain-containing protein" evidence="1">
    <location>
        <begin position="30"/>
        <end position="1040"/>
    </location>
</feature>
<dbReference type="InterPro" id="IPR050801">
    <property type="entry name" value="Ca-Dep_Lectins_ImmuneDev"/>
</dbReference>
<dbReference type="SUPFAM" id="SSF48726">
    <property type="entry name" value="Immunoglobulin"/>
    <property type="match status" value="1"/>
</dbReference>
<keyword evidence="1" id="KW-0732">Signal</keyword>
<feature type="signal peptide" evidence="1">
    <location>
        <begin position="1"/>
        <end position="29"/>
    </location>
</feature>
<accession>A0A2T7PEK3</accession>
<protein>
    <recommendedName>
        <fullName evidence="6">C-type lectin domain-containing protein</fullName>
    </recommendedName>
</protein>
<dbReference type="PROSITE" id="PS50835">
    <property type="entry name" value="IG_LIKE"/>
    <property type="match status" value="2"/>
</dbReference>
<dbReference type="SMART" id="SM00034">
    <property type="entry name" value="CLECT"/>
    <property type="match status" value="2"/>
</dbReference>
<dbReference type="InterPro" id="IPR016187">
    <property type="entry name" value="CTDL_fold"/>
</dbReference>
<dbReference type="Pfam" id="PF00059">
    <property type="entry name" value="Lectin_C"/>
    <property type="match status" value="2"/>
</dbReference>
<proteinExistence type="predicted"/>
<dbReference type="InterPro" id="IPR036179">
    <property type="entry name" value="Ig-like_dom_sf"/>
</dbReference>
<dbReference type="Gene3D" id="3.10.100.10">
    <property type="entry name" value="Mannose-Binding Protein A, subunit A"/>
    <property type="match status" value="2"/>
</dbReference>
<dbReference type="InterPro" id="IPR016186">
    <property type="entry name" value="C-type_lectin-like/link_sf"/>
</dbReference>
<evidence type="ECO:0000259" key="3">
    <source>
        <dbReference type="PROSITE" id="PS50835"/>
    </source>
</evidence>
<dbReference type="OrthoDB" id="6160536at2759"/>
<feature type="domain" description="C-type lectin" evidence="2">
    <location>
        <begin position="465"/>
        <end position="583"/>
    </location>
</feature>
<feature type="domain" description="C-type lectin" evidence="2">
    <location>
        <begin position="907"/>
        <end position="1034"/>
    </location>
</feature>
<evidence type="ECO:0000256" key="1">
    <source>
        <dbReference type="SAM" id="SignalP"/>
    </source>
</evidence>
<dbReference type="Proteomes" id="UP000245119">
    <property type="component" value="Linkage Group LG4"/>
</dbReference>
<dbReference type="CDD" id="cd00037">
    <property type="entry name" value="CLECT"/>
    <property type="match status" value="2"/>
</dbReference>
<dbReference type="PANTHER" id="PTHR22801">
    <property type="entry name" value="LITHOSTATHINE"/>
    <property type="match status" value="1"/>
</dbReference>
<dbReference type="PROSITE" id="PS50041">
    <property type="entry name" value="C_TYPE_LECTIN_2"/>
    <property type="match status" value="2"/>
</dbReference>
<keyword evidence="5" id="KW-1185">Reference proteome</keyword>